<keyword evidence="2" id="KW-0902">Two-component regulatory system</keyword>
<feature type="domain" description="Response regulatory" evidence="8">
    <location>
        <begin position="5"/>
        <end position="119"/>
    </location>
</feature>
<dbReference type="SMART" id="SM00862">
    <property type="entry name" value="Trans_reg_C"/>
    <property type="match status" value="1"/>
</dbReference>
<dbReference type="Proteomes" id="UP000584931">
    <property type="component" value="Unassembled WGS sequence"/>
</dbReference>
<dbReference type="InterPro" id="IPR001867">
    <property type="entry name" value="OmpR/PhoB-type_DNA-bd"/>
</dbReference>
<dbReference type="EMBL" id="MCOK01000001">
    <property type="protein sequence ID" value="OOC54528.1"/>
    <property type="molecule type" value="Genomic_DNA"/>
</dbReference>
<evidence type="ECO:0000313" key="13">
    <source>
        <dbReference type="Proteomes" id="UP000584931"/>
    </source>
</evidence>
<dbReference type="Gene3D" id="6.10.250.690">
    <property type="match status" value="1"/>
</dbReference>
<dbReference type="InterPro" id="IPR011006">
    <property type="entry name" value="CheY-like_superfamily"/>
</dbReference>
<dbReference type="GO" id="GO:0000976">
    <property type="term" value="F:transcription cis-regulatory region binding"/>
    <property type="evidence" value="ECO:0007669"/>
    <property type="project" value="TreeGrafter"/>
</dbReference>
<dbReference type="GO" id="GO:0000156">
    <property type="term" value="F:phosphorelay response regulator activity"/>
    <property type="evidence" value="ECO:0007669"/>
    <property type="project" value="TreeGrafter"/>
</dbReference>
<feature type="modified residue" description="4-aspartylphosphate" evidence="6">
    <location>
        <position position="54"/>
    </location>
</feature>
<evidence type="ECO:0000256" key="1">
    <source>
        <dbReference type="ARBA" id="ARBA00022553"/>
    </source>
</evidence>
<accession>A0A7Y9X9U3</accession>
<dbReference type="InterPro" id="IPR001789">
    <property type="entry name" value="Sig_transdc_resp-reg_receiver"/>
</dbReference>
<dbReference type="Proteomes" id="UP000189004">
    <property type="component" value="Unassembled WGS sequence"/>
</dbReference>
<organism evidence="11 12">
    <name type="scientific">Nocardiopsis sinuspersici</name>
    <dbReference type="NCBI Taxonomy" id="501010"/>
    <lineage>
        <taxon>Bacteria</taxon>
        <taxon>Bacillati</taxon>
        <taxon>Actinomycetota</taxon>
        <taxon>Actinomycetes</taxon>
        <taxon>Streptosporangiales</taxon>
        <taxon>Nocardiopsidaceae</taxon>
        <taxon>Nocardiopsis</taxon>
    </lineage>
</organism>
<evidence type="ECO:0000256" key="6">
    <source>
        <dbReference type="PROSITE-ProRule" id="PRU00169"/>
    </source>
</evidence>
<dbReference type="PROSITE" id="PS50110">
    <property type="entry name" value="RESPONSE_REGULATORY"/>
    <property type="match status" value="1"/>
</dbReference>
<dbReference type="PANTHER" id="PTHR48111">
    <property type="entry name" value="REGULATOR OF RPOS"/>
    <property type="match status" value="1"/>
</dbReference>
<evidence type="ECO:0000259" key="8">
    <source>
        <dbReference type="PROSITE" id="PS50110"/>
    </source>
</evidence>
<dbReference type="GO" id="GO:0005829">
    <property type="term" value="C:cytosol"/>
    <property type="evidence" value="ECO:0007669"/>
    <property type="project" value="TreeGrafter"/>
</dbReference>
<evidence type="ECO:0000256" key="5">
    <source>
        <dbReference type="ARBA" id="ARBA00023163"/>
    </source>
</evidence>
<evidence type="ECO:0000256" key="4">
    <source>
        <dbReference type="ARBA" id="ARBA00023125"/>
    </source>
</evidence>
<gene>
    <name evidence="10" type="ORF">HNR06_000257</name>
    <name evidence="11" type="ORF">NOSIN_12505</name>
</gene>
<dbReference type="STRING" id="501010.NOSIN_12505"/>
<dbReference type="FunFam" id="1.10.10.10:FF:000005">
    <property type="entry name" value="Two-component system response regulator"/>
    <property type="match status" value="1"/>
</dbReference>
<dbReference type="Gene3D" id="1.10.10.10">
    <property type="entry name" value="Winged helix-like DNA-binding domain superfamily/Winged helix DNA-binding domain"/>
    <property type="match status" value="1"/>
</dbReference>
<dbReference type="InterPro" id="IPR036388">
    <property type="entry name" value="WH-like_DNA-bd_sf"/>
</dbReference>
<dbReference type="InterPro" id="IPR039420">
    <property type="entry name" value="WalR-like"/>
</dbReference>
<evidence type="ECO:0000259" key="9">
    <source>
        <dbReference type="PROSITE" id="PS51755"/>
    </source>
</evidence>
<dbReference type="EMBL" id="JACCHL010000001">
    <property type="protein sequence ID" value="NYH50668.1"/>
    <property type="molecule type" value="Genomic_DNA"/>
</dbReference>
<dbReference type="Pfam" id="PF00486">
    <property type="entry name" value="Trans_reg_C"/>
    <property type="match status" value="1"/>
</dbReference>
<evidence type="ECO:0000256" key="2">
    <source>
        <dbReference type="ARBA" id="ARBA00023012"/>
    </source>
</evidence>
<evidence type="ECO:0000256" key="7">
    <source>
        <dbReference type="PROSITE-ProRule" id="PRU01091"/>
    </source>
</evidence>
<feature type="domain" description="OmpR/PhoB-type" evidence="9">
    <location>
        <begin position="134"/>
        <end position="231"/>
    </location>
</feature>
<reference evidence="11" key="2">
    <citation type="submission" date="2016-08" db="EMBL/GenBank/DDBJ databases">
        <authorList>
            <person name="Seilhamer J.J."/>
        </authorList>
    </citation>
    <scope>NUCLEOTIDE SEQUENCE [LARGE SCALE GENOMIC DNA]</scope>
    <source>
        <strain evidence="11">UTMC102</strain>
    </source>
</reference>
<dbReference type="Gene3D" id="3.40.50.2300">
    <property type="match status" value="1"/>
</dbReference>
<dbReference type="Pfam" id="PF00072">
    <property type="entry name" value="Response_reg"/>
    <property type="match status" value="1"/>
</dbReference>
<reference evidence="12" key="1">
    <citation type="submission" date="2016-08" db="EMBL/GenBank/DDBJ databases">
        <authorList>
            <person name="Tokovenko B."/>
            <person name="Kalinowski J."/>
        </authorList>
    </citation>
    <scope>NUCLEOTIDE SEQUENCE [LARGE SCALE GENOMIC DNA]</scope>
    <source>
        <strain evidence="12">UTMC102</strain>
    </source>
</reference>
<name>A0A1V3C1H1_9ACTN</name>
<dbReference type="PANTHER" id="PTHR48111:SF28">
    <property type="entry name" value="TRANSCRIPTIONAL REGULATORY PROTEIN TCRX-RELATED"/>
    <property type="match status" value="1"/>
</dbReference>
<dbReference type="SMART" id="SM00448">
    <property type="entry name" value="REC"/>
    <property type="match status" value="1"/>
</dbReference>
<keyword evidence="5" id="KW-0804">Transcription</keyword>
<dbReference type="GO" id="GO:0006355">
    <property type="term" value="P:regulation of DNA-templated transcription"/>
    <property type="evidence" value="ECO:0007669"/>
    <property type="project" value="InterPro"/>
</dbReference>
<keyword evidence="12" id="KW-1185">Reference proteome</keyword>
<dbReference type="OrthoDB" id="116118at2"/>
<dbReference type="AlphaFoldDB" id="A0A1V3C1H1"/>
<reference evidence="10 13" key="3">
    <citation type="submission" date="2020-07" db="EMBL/GenBank/DDBJ databases">
        <title>Sequencing the genomes of 1000 actinobacteria strains.</title>
        <authorList>
            <person name="Klenk H.-P."/>
        </authorList>
    </citation>
    <scope>NUCLEOTIDE SEQUENCE [LARGE SCALE GENOMIC DNA]</scope>
    <source>
        <strain evidence="10 13">DSM 45278</strain>
    </source>
</reference>
<keyword evidence="4 7" id="KW-0238">DNA-binding</keyword>
<dbReference type="GO" id="GO:0032993">
    <property type="term" value="C:protein-DNA complex"/>
    <property type="evidence" value="ECO:0007669"/>
    <property type="project" value="TreeGrafter"/>
</dbReference>
<keyword evidence="1 6" id="KW-0597">Phosphoprotein</keyword>
<evidence type="ECO:0000313" key="12">
    <source>
        <dbReference type="Proteomes" id="UP000189004"/>
    </source>
</evidence>
<accession>A0A1V3C1H1</accession>
<evidence type="ECO:0000256" key="3">
    <source>
        <dbReference type="ARBA" id="ARBA00023015"/>
    </source>
</evidence>
<protein>
    <submittedName>
        <fullName evidence="11">DNA-binding response regulator</fullName>
    </submittedName>
    <submittedName>
        <fullName evidence="10">Two-component system OmpR family response regulator</fullName>
    </submittedName>
</protein>
<dbReference type="SUPFAM" id="SSF52172">
    <property type="entry name" value="CheY-like"/>
    <property type="match status" value="1"/>
</dbReference>
<feature type="DNA-binding region" description="OmpR/PhoB-type" evidence="7">
    <location>
        <begin position="134"/>
        <end position="231"/>
    </location>
</feature>
<dbReference type="CDD" id="cd00383">
    <property type="entry name" value="trans_reg_C"/>
    <property type="match status" value="1"/>
</dbReference>
<evidence type="ECO:0000313" key="11">
    <source>
        <dbReference type="EMBL" id="OOC54528.1"/>
    </source>
</evidence>
<dbReference type="PROSITE" id="PS51755">
    <property type="entry name" value="OMPR_PHOB"/>
    <property type="match status" value="1"/>
</dbReference>
<sequence>MSKNTILVVDDAPNIVDLVATVLGFHGFHVVTATSLGRARRALAEHDPDLLVVDVMLPDGDGYTLCQEVRAARPDTGIVFLTARDAPGDRIAGLTYGGDDYITKPFEMDELVARVRAVLRRLRPSTEEHGPPARRVLRVDDVELDQDLFEARRAGEPVRLSRTEYELLLHLMDNAGRVLSREQIIDHVWSADYGGSSNIVDTYIGYLRRKLNALGPNVIHTHRGFGYTMRDRGEQA</sequence>
<proteinExistence type="predicted"/>
<comment type="caution">
    <text evidence="11">The sequence shown here is derived from an EMBL/GenBank/DDBJ whole genome shotgun (WGS) entry which is preliminary data.</text>
</comment>
<dbReference type="RefSeq" id="WP_077690931.1">
    <property type="nucleotide sequence ID" value="NZ_JACCHL010000001.1"/>
</dbReference>
<keyword evidence="3" id="KW-0805">Transcription regulation</keyword>
<evidence type="ECO:0000313" key="10">
    <source>
        <dbReference type="EMBL" id="NYH50668.1"/>
    </source>
</evidence>
<dbReference type="CDD" id="cd17574">
    <property type="entry name" value="REC_OmpR"/>
    <property type="match status" value="1"/>
</dbReference>